<protein>
    <submittedName>
        <fullName evidence="1">Uncharacterized protein</fullName>
    </submittedName>
</protein>
<evidence type="ECO:0000313" key="2">
    <source>
        <dbReference type="Proteomes" id="UP000188605"/>
    </source>
</evidence>
<gene>
    <name evidence="1" type="ORF">AN396_06775</name>
</gene>
<reference evidence="1" key="1">
    <citation type="submission" date="2016-08" db="EMBL/GenBank/DDBJ databases">
        <authorList>
            <person name="Ngugi D.K."/>
            <person name="Miyake S."/>
            <person name="Stingl U."/>
        </authorList>
    </citation>
    <scope>NUCLEOTIDE SEQUENCE</scope>
    <source>
        <strain evidence="1">SCG-B11WGA-EpuloA1</strain>
    </source>
</reference>
<name>A0ACC8XBQ6_9FIRM</name>
<dbReference type="Proteomes" id="UP000188605">
    <property type="component" value="Unassembled WGS sequence"/>
</dbReference>
<keyword evidence="2" id="KW-1185">Reference proteome</keyword>
<organism evidence="1 2">
    <name type="scientific">Candidatus Epulonipiscium fishelsonii</name>
    <dbReference type="NCBI Taxonomy" id="77094"/>
    <lineage>
        <taxon>Bacteria</taxon>
        <taxon>Bacillati</taxon>
        <taxon>Bacillota</taxon>
        <taxon>Clostridia</taxon>
        <taxon>Lachnospirales</taxon>
        <taxon>Lachnospiraceae</taxon>
        <taxon>Candidatus Epulonipiscium</taxon>
    </lineage>
</organism>
<dbReference type="EMBL" id="LJDB01000057">
    <property type="protein sequence ID" value="ONI40047.1"/>
    <property type="molecule type" value="Genomic_DNA"/>
</dbReference>
<accession>A0ACC8XBQ6</accession>
<evidence type="ECO:0000313" key="1">
    <source>
        <dbReference type="EMBL" id="ONI40047.1"/>
    </source>
</evidence>
<comment type="caution">
    <text evidence="1">The sequence shown here is derived from an EMBL/GenBank/DDBJ whole genome shotgun (WGS) entry which is preliminary data.</text>
</comment>
<proteinExistence type="predicted"/>
<sequence>MRHEIKKIAKITDELTTFFLKYHAKEMEIKLEEIDQGKIISLIAKQLDNIEEAIKNIKEHLSYERSIDMEEYYWKLADESECNDGLSLVGVMVDEASLDYSTEESFVYIELIRKHEMHCKNERR</sequence>